<gene>
    <name evidence="2" type="ORF">PGT21_013130</name>
</gene>
<name>A0A5B0P1C2_PUCGR</name>
<evidence type="ECO:0000313" key="2">
    <source>
        <dbReference type="EMBL" id="KAA1094200.1"/>
    </source>
</evidence>
<evidence type="ECO:0000313" key="3">
    <source>
        <dbReference type="Proteomes" id="UP000324748"/>
    </source>
</evidence>
<sequence>MDLGVIPNKTNVNTLSVIPNKTKNERRHRRTDQARYKEEPEFVVELAPAHPDIRSDSDIRSRFQQNQTSASASASAGGYPRGYLQISAP</sequence>
<protein>
    <submittedName>
        <fullName evidence="2">Uncharacterized protein</fullName>
    </submittedName>
</protein>
<dbReference type="AlphaFoldDB" id="A0A5B0P1C2"/>
<proteinExistence type="predicted"/>
<feature type="compositionally biased region" description="Basic and acidic residues" evidence="1">
    <location>
        <begin position="51"/>
        <end position="61"/>
    </location>
</feature>
<keyword evidence="3" id="KW-1185">Reference proteome</keyword>
<dbReference type="EMBL" id="VSWC01000079">
    <property type="protein sequence ID" value="KAA1094200.1"/>
    <property type="molecule type" value="Genomic_DNA"/>
</dbReference>
<feature type="region of interest" description="Disordered" evidence="1">
    <location>
        <begin position="49"/>
        <end position="89"/>
    </location>
</feature>
<reference evidence="2 3" key="1">
    <citation type="submission" date="2019-05" db="EMBL/GenBank/DDBJ databases">
        <title>Emergence of the Ug99 lineage of the wheat stem rust pathogen through somatic hybridization.</title>
        <authorList>
            <person name="Li F."/>
            <person name="Upadhyaya N.M."/>
            <person name="Sperschneider J."/>
            <person name="Matny O."/>
            <person name="Nguyen-Phuc H."/>
            <person name="Mago R."/>
            <person name="Raley C."/>
            <person name="Miller M.E."/>
            <person name="Silverstein K.A.T."/>
            <person name="Henningsen E."/>
            <person name="Hirsch C.D."/>
            <person name="Visser B."/>
            <person name="Pretorius Z.A."/>
            <person name="Steffenson B.J."/>
            <person name="Schwessinger B."/>
            <person name="Dodds P.N."/>
            <person name="Figueroa M."/>
        </authorList>
    </citation>
    <scope>NUCLEOTIDE SEQUENCE [LARGE SCALE GENOMIC DNA]</scope>
    <source>
        <strain evidence="2">21-0</strain>
    </source>
</reference>
<dbReference type="Proteomes" id="UP000324748">
    <property type="component" value="Unassembled WGS sequence"/>
</dbReference>
<evidence type="ECO:0000256" key="1">
    <source>
        <dbReference type="SAM" id="MobiDB-lite"/>
    </source>
</evidence>
<comment type="caution">
    <text evidence="2">The sequence shown here is derived from an EMBL/GenBank/DDBJ whole genome shotgun (WGS) entry which is preliminary data.</text>
</comment>
<accession>A0A5B0P1C2</accession>
<organism evidence="2 3">
    <name type="scientific">Puccinia graminis f. sp. tritici</name>
    <dbReference type="NCBI Taxonomy" id="56615"/>
    <lineage>
        <taxon>Eukaryota</taxon>
        <taxon>Fungi</taxon>
        <taxon>Dikarya</taxon>
        <taxon>Basidiomycota</taxon>
        <taxon>Pucciniomycotina</taxon>
        <taxon>Pucciniomycetes</taxon>
        <taxon>Pucciniales</taxon>
        <taxon>Pucciniaceae</taxon>
        <taxon>Puccinia</taxon>
    </lineage>
</organism>